<evidence type="ECO:0000313" key="2">
    <source>
        <dbReference type="Ensembl" id="ENSLLEP00000030795.1"/>
    </source>
</evidence>
<name>A0A8C5Q065_9ANUR</name>
<protein>
    <submittedName>
        <fullName evidence="2">Uncharacterized protein</fullName>
    </submittedName>
</protein>
<dbReference type="Proteomes" id="UP000694569">
    <property type="component" value="Unplaced"/>
</dbReference>
<evidence type="ECO:0000256" key="1">
    <source>
        <dbReference type="SAM" id="MobiDB-lite"/>
    </source>
</evidence>
<evidence type="ECO:0000313" key="3">
    <source>
        <dbReference type="Proteomes" id="UP000694569"/>
    </source>
</evidence>
<dbReference type="AlphaFoldDB" id="A0A8C5Q065"/>
<organism evidence="2 3">
    <name type="scientific">Leptobrachium leishanense</name>
    <name type="common">Leishan spiny toad</name>
    <dbReference type="NCBI Taxonomy" id="445787"/>
    <lineage>
        <taxon>Eukaryota</taxon>
        <taxon>Metazoa</taxon>
        <taxon>Chordata</taxon>
        <taxon>Craniata</taxon>
        <taxon>Vertebrata</taxon>
        <taxon>Euteleostomi</taxon>
        <taxon>Amphibia</taxon>
        <taxon>Batrachia</taxon>
        <taxon>Anura</taxon>
        <taxon>Pelobatoidea</taxon>
        <taxon>Megophryidae</taxon>
        <taxon>Leptobrachium</taxon>
    </lineage>
</organism>
<proteinExistence type="predicted"/>
<reference evidence="2" key="1">
    <citation type="submission" date="2025-08" db="UniProtKB">
        <authorList>
            <consortium name="Ensembl"/>
        </authorList>
    </citation>
    <scope>IDENTIFICATION</scope>
</reference>
<keyword evidence="3" id="KW-1185">Reference proteome</keyword>
<dbReference type="OrthoDB" id="9906453at2759"/>
<feature type="compositionally biased region" description="Basic and acidic residues" evidence="1">
    <location>
        <begin position="1"/>
        <end position="16"/>
    </location>
</feature>
<sequence length="436" mass="49785">MEDGKHNKPDPDKQDIEMQSLPGPTYVIKEDLEGLDEDDFVKLNMPDDDQKEEEKLIINHPGNSAVMKGTAGLVSMLESIYPSLRVLRFYSAWIHYLSAYLYFPWNKRTVVGILPESENDDCEWLANLLRNDVFKDHVSEVKVFRKVEDQQTIMQDVSSLSRVIIYKSGGGGSDGQSDPYHLLTELRKRSPYNALKKVRIVVGDLDNIESAKGNTATRESCQEPILYTKSDVKLFKESQQLLHRTKEKLKQIVTIMTPSQDYLYKVCSLRWSPTTHTVGIFSRDSEENYQWLMDCEDIKRAASTVTACFISSSGYLQFHQDVSQCSFGILYHTKNRGRVNVTDVTDALYNDELRYLSDTLGKENVIVVVDDVDQDTSELKQKILENQPSISTFARELFMFNREGKAVLEKVRVLESWIKYGESLEDKVAGKAESAP</sequence>
<reference evidence="2" key="2">
    <citation type="submission" date="2025-09" db="UniProtKB">
        <authorList>
            <consortium name="Ensembl"/>
        </authorList>
    </citation>
    <scope>IDENTIFICATION</scope>
</reference>
<accession>A0A8C5Q065</accession>
<dbReference type="GeneTree" id="ENSGT01000000220125"/>
<feature type="region of interest" description="Disordered" evidence="1">
    <location>
        <begin position="1"/>
        <end position="22"/>
    </location>
</feature>
<dbReference type="Ensembl" id="ENSLLET00000031977.1">
    <property type="protein sequence ID" value="ENSLLEP00000030795.1"/>
    <property type="gene ID" value="ENSLLEG00000019008.1"/>
</dbReference>